<dbReference type="Proteomes" id="UP001549291">
    <property type="component" value="Unassembled WGS sequence"/>
</dbReference>
<feature type="transmembrane region" description="Helical" evidence="1">
    <location>
        <begin position="35"/>
        <end position="58"/>
    </location>
</feature>
<keyword evidence="1" id="KW-0812">Transmembrane</keyword>
<reference evidence="2 4" key="1">
    <citation type="submission" date="2016-11" db="EMBL/GenBank/DDBJ databases">
        <title>Complete Genome Sequence of Bradyrhizobium sp. strain J5, an isolated from soybean nodule in Hokkaido.</title>
        <authorList>
            <person name="Kanehara K."/>
        </authorList>
    </citation>
    <scope>NUCLEOTIDE SEQUENCE [LARGE SCALE GENOMIC DNA]</scope>
    <source>
        <strain evidence="2 4">J5</strain>
    </source>
</reference>
<reference evidence="3 5" key="2">
    <citation type="submission" date="2024-06" db="EMBL/GenBank/DDBJ databases">
        <title>Genomic Encyclopedia of Type Strains, Phase V (KMG-V): Genome sequencing to study the core and pangenomes of soil and plant-associated prokaryotes.</title>
        <authorList>
            <person name="Whitman W."/>
        </authorList>
    </citation>
    <scope>NUCLEOTIDE SEQUENCE [LARGE SCALE GENOMIC DNA]</scope>
    <source>
        <strain evidence="3 5">USDA 160</strain>
    </source>
</reference>
<evidence type="ECO:0000313" key="3">
    <source>
        <dbReference type="EMBL" id="MET4724938.1"/>
    </source>
</evidence>
<evidence type="ECO:0000313" key="2">
    <source>
        <dbReference type="EMBL" id="APG15141.1"/>
    </source>
</evidence>
<keyword evidence="5" id="KW-1185">Reference proteome</keyword>
<evidence type="ECO:0000313" key="5">
    <source>
        <dbReference type="Proteomes" id="UP001549291"/>
    </source>
</evidence>
<organism evidence="2 4">
    <name type="scientific">Bradyrhizobium japonicum</name>
    <dbReference type="NCBI Taxonomy" id="375"/>
    <lineage>
        <taxon>Bacteria</taxon>
        <taxon>Pseudomonadati</taxon>
        <taxon>Pseudomonadota</taxon>
        <taxon>Alphaproteobacteria</taxon>
        <taxon>Hyphomicrobiales</taxon>
        <taxon>Nitrobacteraceae</taxon>
        <taxon>Bradyrhizobium</taxon>
    </lineage>
</organism>
<dbReference type="EMBL" id="JBEPTQ010000002">
    <property type="protein sequence ID" value="MET4724938.1"/>
    <property type="molecule type" value="Genomic_DNA"/>
</dbReference>
<protein>
    <submittedName>
        <fullName evidence="2">Uncharacterized protein</fullName>
    </submittedName>
</protein>
<sequence>MRAAQTTKLRQLTLASLQRGEAASLVTVALRMKRLLLWPLGATQLYPIALVSGLMGHFTPI</sequence>
<evidence type="ECO:0000256" key="1">
    <source>
        <dbReference type="SAM" id="Phobius"/>
    </source>
</evidence>
<keyword evidence="1" id="KW-1133">Transmembrane helix</keyword>
<dbReference type="AlphaFoldDB" id="A0A1L3FPF4"/>
<accession>A0A1L3FPF4</accession>
<name>A0A1L3FPF4_BRAJP</name>
<proteinExistence type="predicted"/>
<gene>
    <name evidence="3" type="ORF">ABIF63_009044</name>
    <name evidence="2" type="ORF">BKD09_43245</name>
</gene>
<dbReference type="EMBL" id="CP017637">
    <property type="protein sequence ID" value="APG15141.1"/>
    <property type="molecule type" value="Genomic_DNA"/>
</dbReference>
<keyword evidence="1" id="KW-0472">Membrane</keyword>
<dbReference type="Proteomes" id="UP000181962">
    <property type="component" value="Chromosome"/>
</dbReference>
<evidence type="ECO:0000313" key="4">
    <source>
        <dbReference type="Proteomes" id="UP000181962"/>
    </source>
</evidence>